<reference evidence="3" key="1">
    <citation type="submission" date="2016-11" db="UniProtKB">
        <authorList>
            <consortium name="WormBaseParasite"/>
        </authorList>
    </citation>
    <scope>IDENTIFICATION</scope>
</reference>
<dbReference type="WBParaSite" id="Hba_16226">
    <property type="protein sequence ID" value="Hba_16226"/>
    <property type="gene ID" value="Hba_16226"/>
</dbReference>
<evidence type="ECO:0000313" key="2">
    <source>
        <dbReference type="Proteomes" id="UP000095283"/>
    </source>
</evidence>
<sequence length="84" mass="9803">MNRKKETAASRLVEAVEYSAIFGKIHDIDVAGYDLYAFQYFSLDVICAWLLVISFVIYSICTVFLLFCRSRKRIKLQHFLALQM</sequence>
<proteinExistence type="predicted"/>
<keyword evidence="1" id="KW-0812">Transmembrane</keyword>
<name>A0A1I7XFX1_HETBA</name>
<evidence type="ECO:0000313" key="3">
    <source>
        <dbReference type="WBParaSite" id="Hba_16226"/>
    </source>
</evidence>
<keyword evidence="1" id="KW-1133">Transmembrane helix</keyword>
<keyword evidence="2" id="KW-1185">Reference proteome</keyword>
<organism evidence="2 3">
    <name type="scientific">Heterorhabditis bacteriophora</name>
    <name type="common">Entomopathogenic nematode worm</name>
    <dbReference type="NCBI Taxonomy" id="37862"/>
    <lineage>
        <taxon>Eukaryota</taxon>
        <taxon>Metazoa</taxon>
        <taxon>Ecdysozoa</taxon>
        <taxon>Nematoda</taxon>
        <taxon>Chromadorea</taxon>
        <taxon>Rhabditida</taxon>
        <taxon>Rhabditina</taxon>
        <taxon>Rhabditomorpha</taxon>
        <taxon>Strongyloidea</taxon>
        <taxon>Heterorhabditidae</taxon>
        <taxon>Heterorhabditis</taxon>
    </lineage>
</organism>
<keyword evidence="1" id="KW-0472">Membrane</keyword>
<evidence type="ECO:0000256" key="1">
    <source>
        <dbReference type="SAM" id="Phobius"/>
    </source>
</evidence>
<protein>
    <submittedName>
        <fullName evidence="3">Glucuronosyltransferase</fullName>
    </submittedName>
</protein>
<dbReference type="AlphaFoldDB" id="A0A1I7XFX1"/>
<accession>A0A1I7XFX1</accession>
<dbReference type="Proteomes" id="UP000095283">
    <property type="component" value="Unplaced"/>
</dbReference>
<feature type="transmembrane region" description="Helical" evidence="1">
    <location>
        <begin position="48"/>
        <end position="68"/>
    </location>
</feature>